<dbReference type="SUPFAM" id="SSF56300">
    <property type="entry name" value="Metallo-dependent phosphatases"/>
    <property type="match status" value="1"/>
</dbReference>
<evidence type="ECO:0000256" key="2">
    <source>
        <dbReference type="ARBA" id="ARBA00022519"/>
    </source>
</evidence>
<keyword evidence="4 8" id="KW-0378">Hydrolase</keyword>
<evidence type="ECO:0000256" key="5">
    <source>
        <dbReference type="ARBA" id="ARBA00023136"/>
    </source>
</evidence>
<dbReference type="GO" id="GO:0016020">
    <property type="term" value="C:membrane"/>
    <property type="evidence" value="ECO:0007669"/>
    <property type="project" value="GOC"/>
</dbReference>
<keyword evidence="9" id="KW-1185">Reference proteome</keyword>
<keyword evidence="1" id="KW-1003">Cell membrane</keyword>
<sequence length="252" mass="29124">MGFPVFKLQYMCKPSYFFSDAHLGVNPPGAIENREERLVAFLRDLKGNAEKIFFVGDLFEFWYEYRHYIARGHFPLYRALGDLVDAGTEVHYLMGNHDFALGDFFPKELGVQVHRFFVCKNIQGHHIYLMHGDGIPQKDWGYRAARKLIDAKWARFLFRKIHPDLGMDLALFVGRNSRRAGASRQIQIEEYLQAATLKMQENACDICVHGHHHIPGIWEVPAGKVVSTGQWLYSLHYAKLENGKIELVTLDR</sequence>
<dbReference type="PANTHER" id="PTHR34990:SF1">
    <property type="entry name" value="UDP-2,3-DIACYLGLUCOSAMINE HYDROLASE"/>
    <property type="match status" value="1"/>
</dbReference>
<evidence type="ECO:0000256" key="1">
    <source>
        <dbReference type="ARBA" id="ARBA00022475"/>
    </source>
</evidence>
<name>A0A1M6RS59_9BACT</name>
<keyword evidence="2" id="KW-0997">Cell inner membrane</keyword>
<keyword evidence="3" id="KW-0479">Metal-binding</keyword>
<proteinExistence type="predicted"/>
<dbReference type="GO" id="GO:0046872">
    <property type="term" value="F:metal ion binding"/>
    <property type="evidence" value="ECO:0007669"/>
    <property type="project" value="UniProtKB-KW"/>
</dbReference>
<dbReference type="PANTHER" id="PTHR34990">
    <property type="entry name" value="UDP-2,3-DIACYLGLUCOSAMINE HYDROLASE-RELATED"/>
    <property type="match status" value="1"/>
</dbReference>
<dbReference type="EMBL" id="FRAW01000004">
    <property type="protein sequence ID" value="SHK35341.1"/>
    <property type="molecule type" value="Genomic_DNA"/>
</dbReference>
<dbReference type="Gene3D" id="3.60.21.10">
    <property type="match status" value="1"/>
</dbReference>
<reference evidence="9" key="1">
    <citation type="submission" date="2016-11" db="EMBL/GenBank/DDBJ databases">
        <authorList>
            <person name="Varghese N."/>
            <person name="Submissions S."/>
        </authorList>
    </citation>
    <scope>NUCLEOTIDE SEQUENCE [LARGE SCALE GENOMIC DNA]</scope>
    <source>
        <strain evidence="9">UWOS</strain>
    </source>
</reference>
<evidence type="ECO:0000313" key="8">
    <source>
        <dbReference type="EMBL" id="SHK35341.1"/>
    </source>
</evidence>
<dbReference type="GO" id="GO:0008758">
    <property type="term" value="F:UDP-2,3-diacylglucosamine hydrolase activity"/>
    <property type="evidence" value="ECO:0007669"/>
    <property type="project" value="TreeGrafter"/>
</dbReference>
<accession>A0A1M6RS59</accession>
<dbReference type="AlphaFoldDB" id="A0A1M6RS59"/>
<gene>
    <name evidence="8" type="ORF">SAMN05720469_10496</name>
</gene>
<dbReference type="GO" id="GO:0009245">
    <property type="term" value="P:lipid A biosynthetic process"/>
    <property type="evidence" value="ECO:0007669"/>
    <property type="project" value="TreeGrafter"/>
</dbReference>
<evidence type="ECO:0000259" key="7">
    <source>
        <dbReference type="Pfam" id="PF00149"/>
    </source>
</evidence>
<protein>
    <submittedName>
        <fullName evidence="8">UDP-2,3-diacylglucosamine hydrolase</fullName>
    </submittedName>
</protein>
<organism evidence="8 9">
    <name type="scientific">Fibrobacter intestinalis</name>
    <dbReference type="NCBI Taxonomy" id="28122"/>
    <lineage>
        <taxon>Bacteria</taxon>
        <taxon>Pseudomonadati</taxon>
        <taxon>Fibrobacterota</taxon>
        <taxon>Fibrobacteria</taxon>
        <taxon>Fibrobacterales</taxon>
        <taxon>Fibrobacteraceae</taxon>
        <taxon>Fibrobacter</taxon>
    </lineage>
</organism>
<dbReference type="Pfam" id="PF00149">
    <property type="entry name" value="Metallophos"/>
    <property type="match status" value="1"/>
</dbReference>
<dbReference type="InterPro" id="IPR004843">
    <property type="entry name" value="Calcineurin-like_PHP"/>
</dbReference>
<keyword evidence="6" id="KW-0464">Manganese</keyword>
<evidence type="ECO:0000313" key="9">
    <source>
        <dbReference type="Proteomes" id="UP000184275"/>
    </source>
</evidence>
<dbReference type="Proteomes" id="UP000184275">
    <property type="component" value="Unassembled WGS sequence"/>
</dbReference>
<keyword evidence="5" id="KW-0472">Membrane</keyword>
<dbReference type="CDD" id="cd07398">
    <property type="entry name" value="MPP_YbbF-LpxH"/>
    <property type="match status" value="1"/>
</dbReference>
<evidence type="ECO:0000256" key="3">
    <source>
        <dbReference type="ARBA" id="ARBA00022723"/>
    </source>
</evidence>
<dbReference type="InterPro" id="IPR029052">
    <property type="entry name" value="Metallo-depent_PP-like"/>
</dbReference>
<feature type="domain" description="Calcineurin-like phosphoesterase" evidence="7">
    <location>
        <begin position="17"/>
        <end position="215"/>
    </location>
</feature>
<dbReference type="InterPro" id="IPR043461">
    <property type="entry name" value="LpxH-like"/>
</dbReference>
<evidence type="ECO:0000256" key="4">
    <source>
        <dbReference type="ARBA" id="ARBA00022801"/>
    </source>
</evidence>
<evidence type="ECO:0000256" key="6">
    <source>
        <dbReference type="ARBA" id="ARBA00023211"/>
    </source>
</evidence>